<gene>
    <name evidence="7" type="ORF">M011DRAFT_455500</name>
</gene>
<dbReference type="CDD" id="cd21175">
    <property type="entry name" value="LPMO_AA9"/>
    <property type="match status" value="1"/>
</dbReference>
<keyword evidence="7" id="KW-0503">Monooxygenase</keyword>
<dbReference type="InterPro" id="IPR005103">
    <property type="entry name" value="AA9_LPMO"/>
</dbReference>
<evidence type="ECO:0000313" key="8">
    <source>
        <dbReference type="Proteomes" id="UP000799440"/>
    </source>
</evidence>
<organism evidence="7 8">
    <name type="scientific">Sporormia fimetaria CBS 119925</name>
    <dbReference type="NCBI Taxonomy" id="1340428"/>
    <lineage>
        <taxon>Eukaryota</taxon>
        <taxon>Fungi</taxon>
        <taxon>Dikarya</taxon>
        <taxon>Ascomycota</taxon>
        <taxon>Pezizomycotina</taxon>
        <taxon>Dothideomycetes</taxon>
        <taxon>Pleosporomycetidae</taxon>
        <taxon>Pleosporales</taxon>
        <taxon>Sporormiaceae</taxon>
        <taxon>Sporormia</taxon>
    </lineage>
</organism>
<name>A0A6A6VLR9_9PLEO</name>
<evidence type="ECO:0000256" key="5">
    <source>
        <dbReference type="SAM" id="SignalP"/>
    </source>
</evidence>
<evidence type="ECO:0000256" key="2">
    <source>
        <dbReference type="ARBA" id="ARBA00004613"/>
    </source>
</evidence>
<dbReference type="AlphaFoldDB" id="A0A6A6VLR9"/>
<dbReference type="PANTHER" id="PTHR33353">
    <property type="entry name" value="PUTATIVE (AFU_ORTHOLOGUE AFUA_1G12560)-RELATED"/>
    <property type="match status" value="1"/>
</dbReference>
<comment type="subcellular location">
    <subcellularLocation>
        <location evidence="2">Secreted</location>
    </subcellularLocation>
</comment>
<evidence type="ECO:0000259" key="6">
    <source>
        <dbReference type="Pfam" id="PF03443"/>
    </source>
</evidence>
<dbReference type="EMBL" id="MU006562">
    <property type="protein sequence ID" value="KAF2751515.1"/>
    <property type="molecule type" value="Genomic_DNA"/>
</dbReference>
<keyword evidence="4" id="KW-1015">Disulfide bond</keyword>
<dbReference type="OrthoDB" id="4849160at2759"/>
<dbReference type="GO" id="GO:0004497">
    <property type="term" value="F:monooxygenase activity"/>
    <property type="evidence" value="ECO:0007669"/>
    <property type="project" value="UniProtKB-KW"/>
</dbReference>
<dbReference type="Proteomes" id="UP000799440">
    <property type="component" value="Unassembled WGS sequence"/>
</dbReference>
<accession>A0A6A6VLR9</accession>
<evidence type="ECO:0000313" key="7">
    <source>
        <dbReference type="EMBL" id="KAF2751515.1"/>
    </source>
</evidence>
<keyword evidence="8" id="KW-1185">Reference proteome</keyword>
<feature type="chain" id="PRO_5025512313" evidence="5">
    <location>
        <begin position="20"/>
        <end position="260"/>
    </location>
</feature>
<evidence type="ECO:0000256" key="4">
    <source>
        <dbReference type="ARBA" id="ARBA00023157"/>
    </source>
</evidence>
<dbReference type="GO" id="GO:0005576">
    <property type="term" value="C:extracellular region"/>
    <property type="evidence" value="ECO:0007669"/>
    <property type="project" value="UniProtKB-SubCell"/>
</dbReference>
<evidence type="ECO:0000256" key="1">
    <source>
        <dbReference type="ARBA" id="ARBA00001973"/>
    </source>
</evidence>
<keyword evidence="5" id="KW-0732">Signal</keyword>
<keyword evidence="7" id="KW-0560">Oxidoreductase</keyword>
<dbReference type="Gene3D" id="2.70.50.70">
    <property type="match status" value="1"/>
</dbReference>
<comment type="cofactor">
    <cofactor evidence="1">
        <name>Cu(2+)</name>
        <dbReference type="ChEBI" id="CHEBI:29036"/>
    </cofactor>
</comment>
<proteinExistence type="predicted"/>
<sequence length="260" mass="28098">MIPLPHHLLLASFLPFALAHSHLEKLWANSNEYLAWDPNSETPSITPSWFTTNRAGNPLPPNALNTYDIICGKGSRAAKTAASIDAGSTLTVKWWQAGQPFPNTHWGPIVDYIAPCNGSCASVDPEDLEFVKIAEKGWIKPGIYPEGYWATSELVDRNGTWPIRIPEELAPGEYVVRHELIALHVAYEAIGKGPYAKVGAEFYPQCVSVLVGGSGGKMVTGGVPARDLYKGSEPGLAIDIHGTDEHSDYVIPGPAIWSAA</sequence>
<keyword evidence="3" id="KW-0964">Secreted</keyword>
<evidence type="ECO:0000256" key="3">
    <source>
        <dbReference type="ARBA" id="ARBA00022525"/>
    </source>
</evidence>
<dbReference type="PANTHER" id="PTHR33353:SF34">
    <property type="entry name" value="ENDO-BETA-1,4-GLUCANASE D"/>
    <property type="match status" value="1"/>
</dbReference>
<feature type="signal peptide" evidence="5">
    <location>
        <begin position="1"/>
        <end position="19"/>
    </location>
</feature>
<feature type="domain" description="Auxiliary Activity family 9 catalytic" evidence="6">
    <location>
        <begin position="20"/>
        <end position="247"/>
    </location>
</feature>
<dbReference type="Pfam" id="PF03443">
    <property type="entry name" value="AA9"/>
    <property type="match status" value="1"/>
</dbReference>
<reference evidence="7" key="1">
    <citation type="journal article" date="2020" name="Stud. Mycol.">
        <title>101 Dothideomycetes genomes: a test case for predicting lifestyles and emergence of pathogens.</title>
        <authorList>
            <person name="Haridas S."/>
            <person name="Albert R."/>
            <person name="Binder M."/>
            <person name="Bloem J."/>
            <person name="Labutti K."/>
            <person name="Salamov A."/>
            <person name="Andreopoulos B."/>
            <person name="Baker S."/>
            <person name="Barry K."/>
            <person name="Bills G."/>
            <person name="Bluhm B."/>
            <person name="Cannon C."/>
            <person name="Castanera R."/>
            <person name="Culley D."/>
            <person name="Daum C."/>
            <person name="Ezra D."/>
            <person name="Gonzalez J."/>
            <person name="Henrissat B."/>
            <person name="Kuo A."/>
            <person name="Liang C."/>
            <person name="Lipzen A."/>
            <person name="Lutzoni F."/>
            <person name="Magnuson J."/>
            <person name="Mondo S."/>
            <person name="Nolan M."/>
            <person name="Ohm R."/>
            <person name="Pangilinan J."/>
            <person name="Park H.-J."/>
            <person name="Ramirez L."/>
            <person name="Alfaro M."/>
            <person name="Sun H."/>
            <person name="Tritt A."/>
            <person name="Yoshinaga Y."/>
            <person name="Zwiers L.-H."/>
            <person name="Turgeon B."/>
            <person name="Goodwin S."/>
            <person name="Spatafora J."/>
            <person name="Crous P."/>
            <person name="Grigoriev I."/>
        </authorList>
    </citation>
    <scope>NUCLEOTIDE SEQUENCE</scope>
    <source>
        <strain evidence="7">CBS 119925</strain>
    </source>
</reference>
<dbReference type="InterPro" id="IPR049892">
    <property type="entry name" value="AA9"/>
</dbReference>
<protein>
    <submittedName>
        <fullName evidence="7">Lytic polysaccharide monooxygenase</fullName>
    </submittedName>
</protein>